<keyword evidence="6" id="KW-0963">Cytoplasm</keyword>
<evidence type="ECO:0000256" key="6">
    <source>
        <dbReference type="HAMAP-Rule" id="MF_00094"/>
    </source>
</evidence>
<dbReference type="HOGENOM" id="CLU_036856_6_0_9"/>
<evidence type="ECO:0000256" key="2">
    <source>
        <dbReference type="ARBA" id="ARBA00010835"/>
    </source>
</evidence>
<keyword evidence="5 6" id="KW-0648">Protein biosynthesis</keyword>
<dbReference type="Pfam" id="PF00472">
    <property type="entry name" value="RF-1"/>
    <property type="match status" value="1"/>
</dbReference>
<dbReference type="GO" id="GO:0005737">
    <property type="term" value="C:cytoplasm"/>
    <property type="evidence" value="ECO:0007669"/>
    <property type="project" value="UniProtKB-SubCell"/>
</dbReference>
<feature type="modified residue" description="N5-methylglutamine" evidence="6">
    <location>
        <position position="253"/>
    </location>
</feature>
<feature type="domain" description="Prokaryotic-type class I peptide chain release factors" evidence="8">
    <location>
        <begin position="246"/>
        <end position="262"/>
    </location>
</feature>
<dbReference type="InterPro" id="IPR004374">
    <property type="entry name" value="PrfB"/>
</dbReference>
<dbReference type="Proteomes" id="UP000003280">
    <property type="component" value="Unassembled WGS sequence"/>
</dbReference>
<comment type="function">
    <text evidence="1 6">Peptide chain release factor 2 directs the termination of translation in response to the peptide chain termination codons UGA and UAA.</text>
</comment>
<evidence type="ECO:0000256" key="7">
    <source>
        <dbReference type="SAM" id="Coils"/>
    </source>
</evidence>
<evidence type="ECO:0000256" key="4">
    <source>
        <dbReference type="ARBA" id="ARBA00022481"/>
    </source>
</evidence>
<evidence type="ECO:0000313" key="9">
    <source>
        <dbReference type="EMBL" id="EFM25349.1"/>
    </source>
</evidence>
<dbReference type="eggNOG" id="COG1186">
    <property type="taxonomic scope" value="Bacteria"/>
</dbReference>
<dbReference type="STRING" id="862517.HMPREF9225_0998"/>
<dbReference type="Gene3D" id="3.30.160.20">
    <property type="match status" value="1"/>
</dbReference>
<dbReference type="FunFam" id="3.30.160.20:FF:000010">
    <property type="entry name" value="Peptide chain release factor 2"/>
    <property type="match status" value="1"/>
</dbReference>
<dbReference type="EMBL" id="AEEH01000039">
    <property type="protein sequence ID" value="EFM25349.1"/>
    <property type="molecule type" value="Genomic_DNA"/>
</dbReference>
<keyword evidence="10" id="KW-1185">Reference proteome</keyword>
<evidence type="ECO:0000256" key="1">
    <source>
        <dbReference type="ARBA" id="ARBA00002613"/>
    </source>
</evidence>
<dbReference type="PROSITE" id="PS00745">
    <property type="entry name" value="RF_PROK_I"/>
    <property type="match status" value="1"/>
</dbReference>
<evidence type="ECO:0000313" key="10">
    <source>
        <dbReference type="Proteomes" id="UP000003280"/>
    </source>
</evidence>
<sequence length="368" mass="42048">MEQNVYLDKTKLDEIESMVNSLIESMDIDGMKAKLRDLNDKQMEEGFWDDTESAQKTIKEFNHYNRKIENLKSLTDEISSLKDLLEIMEMEGDYSSYKDFKDDLIKLEKHAEDFKIATLLNDKYDDNDVILQIHAGAGGTEAQDWASMLLRMYTRYCEQKGFSAEILDLQKEDEAGIKSATLLIKGDSCYGYLKGEKGVHRLVRISPFDSNKRRHTSFSSVDVYPELEDVEDVDIKPEDLKIDTYRSSGAGGQHVNTTDSAVRITHIPTGVVVQCQNERSQIQNRETAMKLLKAKLISLAQEEQKEAIEDLSGNYSQIAWGSQIRSYVFQPYTMVKDHRTNEEIGDVESVMDGNLDPFINAYLQSKVK</sequence>
<dbReference type="AlphaFoldDB" id="E0NLF9"/>
<dbReference type="InterPro" id="IPR045853">
    <property type="entry name" value="Pep_chain_release_fac_I_sf"/>
</dbReference>
<dbReference type="NCBIfam" id="TIGR00020">
    <property type="entry name" value="prfB"/>
    <property type="match status" value="1"/>
</dbReference>
<dbReference type="InterPro" id="IPR005139">
    <property type="entry name" value="PCRF"/>
</dbReference>
<name>E0NLF9_9FIRM</name>
<evidence type="ECO:0000259" key="8">
    <source>
        <dbReference type="PROSITE" id="PS00745"/>
    </source>
</evidence>
<protein>
    <recommendedName>
        <fullName evidence="3 6">Peptide chain release factor 2</fullName>
        <shortName evidence="6">RF-2</shortName>
    </recommendedName>
</protein>
<dbReference type="RefSeq" id="WP_008901812.1">
    <property type="nucleotide sequence ID" value="NZ_GL397071.1"/>
</dbReference>
<dbReference type="GO" id="GO:0016149">
    <property type="term" value="F:translation release factor activity, codon specific"/>
    <property type="evidence" value="ECO:0007669"/>
    <property type="project" value="UniProtKB-UniRule"/>
</dbReference>
<evidence type="ECO:0000256" key="5">
    <source>
        <dbReference type="ARBA" id="ARBA00022917"/>
    </source>
</evidence>
<dbReference type="SMART" id="SM00937">
    <property type="entry name" value="PCRF"/>
    <property type="match status" value="1"/>
</dbReference>
<dbReference type="PANTHER" id="PTHR43116:SF3">
    <property type="entry name" value="CLASS I PEPTIDE CHAIN RELEASE FACTOR"/>
    <property type="match status" value="1"/>
</dbReference>
<dbReference type="InterPro" id="IPR000352">
    <property type="entry name" value="Pep_chain_release_fac_I"/>
</dbReference>
<dbReference type="OrthoDB" id="9806673at2"/>
<organism evidence="9 10">
    <name type="scientific">Peptoniphilus duerdenii ATCC BAA-1640</name>
    <dbReference type="NCBI Taxonomy" id="862517"/>
    <lineage>
        <taxon>Bacteria</taxon>
        <taxon>Bacillati</taxon>
        <taxon>Bacillota</taxon>
        <taxon>Tissierellia</taxon>
        <taxon>Tissierellales</taxon>
        <taxon>Peptoniphilaceae</taxon>
        <taxon>Peptoniphilus</taxon>
    </lineage>
</organism>
<keyword evidence="4 6" id="KW-0488">Methylation</keyword>
<comment type="similarity">
    <text evidence="2 6">Belongs to the prokaryotic/mitochondrial release factor family.</text>
</comment>
<comment type="PTM">
    <text evidence="6">Methylated by PrmC. Methylation increases the termination efficiency of RF2.</text>
</comment>
<gene>
    <name evidence="6 9" type="primary">prfB</name>
    <name evidence="9" type="ORF">HMPREF9225_0998</name>
</gene>
<dbReference type="Pfam" id="PF03462">
    <property type="entry name" value="PCRF"/>
    <property type="match status" value="1"/>
</dbReference>
<dbReference type="HAMAP" id="MF_00094">
    <property type="entry name" value="Rel_fac_2"/>
    <property type="match status" value="1"/>
</dbReference>
<reference evidence="9 10" key="1">
    <citation type="submission" date="2010-07" db="EMBL/GenBank/DDBJ databases">
        <authorList>
            <person name="Muzny D."/>
            <person name="Qin X."/>
            <person name="Deng J."/>
            <person name="Jiang H."/>
            <person name="Liu Y."/>
            <person name="Qu J."/>
            <person name="Song X.-Z."/>
            <person name="Zhang L."/>
            <person name="Thornton R."/>
            <person name="Coyle M."/>
            <person name="Francisco L."/>
            <person name="Jackson L."/>
            <person name="Javaid M."/>
            <person name="Korchina V."/>
            <person name="Kovar C."/>
            <person name="Mata R."/>
            <person name="Mathew T."/>
            <person name="Ngo R."/>
            <person name="Nguyen L."/>
            <person name="Nguyen N."/>
            <person name="Okwuonu G."/>
            <person name="Ongeri F."/>
            <person name="Pham C."/>
            <person name="Simmons D."/>
            <person name="Wilczek-Boney K."/>
            <person name="Hale W."/>
            <person name="Jakkamsetti A."/>
            <person name="Pham P."/>
            <person name="Ruth R."/>
            <person name="San Lucas F."/>
            <person name="Warren J."/>
            <person name="Zhang J."/>
            <person name="Zhao Z."/>
            <person name="Zhou C."/>
            <person name="Zhu D."/>
            <person name="Lee S."/>
            <person name="Bess C."/>
            <person name="Blankenburg K."/>
            <person name="Forbes L."/>
            <person name="Fu Q."/>
            <person name="Gubbala S."/>
            <person name="Hirani K."/>
            <person name="Jayaseelan J.C."/>
            <person name="Lara F."/>
            <person name="Munidasa M."/>
            <person name="Palculict T."/>
            <person name="Patil S."/>
            <person name="Pu L.-L."/>
            <person name="Saada N."/>
            <person name="Tang L."/>
            <person name="Weissenberger G."/>
            <person name="Zhu Y."/>
            <person name="Hemphill L."/>
            <person name="Shang Y."/>
            <person name="Youmans B."/>
            <person name="Ayvaz T."/>
            <person name="Ross M."/>
            <person name="Santibanez J."/>
            <person name="Aqrawi P."/>
            <person name="Gross S."/>
            <person name="Joshi V."/>
            <person name="Fowler G."/>
            <person name="Nazareth L."/>
            <person name="Reid J."/>
            <person name="Worley K."/>
            <person name="Petrosino J."/>
            <person name="Highlander S."/>
            <person name="Gibbs R."/>
        </authorList>
    </citation>
    <scope>NUCLEOTIDE SEQUENCE [LARGE SCALE GENOMIC DNA]</scope>
    <source>
        <strain evidence="9 10">ATCC BAA-1640</strain>
    </source>
</reference>
<dbReference type="SUPFAM" id="SSF75620">
    <property type="entry name" value="Release factor"/>
    <property type="match status" value="1"/>
</dbReference>
<dbReference type="Gene3D" id="1.20.58.410">
    <property type="entry name" value="Release factor"/>
    <property type="match status" value="1"/>
</dbReference>
<proteinExistence type="inferred from homology"/>
<comment type="caution">
    <text evidence="9">The sequence shown here is derived from an EMBL/GenBank/DDBJ whole genome shotgun (WGS) entry which is preliminary data.</text>
</comment>
<dbReference type="PANTHER" id="PTHR43116">
    <property type="entry name" value="PEPTIDE CHAIN RELEASE FACTOR 2"/>
    <property type="match status" value="1"/>
</dbReference>
<accession>E0NLF9</accession>
<keyword evidence="7" id="KW-0175">Coiled coil</keyword>
<comment type="subcellular location">
    <subcellularLocation>
        <location evidence="6">Cytoplasm</location>
    </subcellularLocation>
</comment>
<evidence type="ECO:0000256" key="3">
    <source>
        <dbReference type="ARBA" id="ARBA00019192"/>
    </source>
</evidence>
<feature type="coiled-coil region" evidence="7">
    <location>
        <begin position="54"/>
        <end position="91"/>
    </location>
</feature>
<dbReference type="Gene3D" id="3.30.70.1660">
    <property type="match status" value="1"/>
</dbReference>